<comment type="caution">
    <text evidence="1">The sequence shown here is derived from an EMBL/GenBank/DDBJ whole genome shotgun (WGS) entry which is preliminary data.</text>
</comment>
<evidence type="ECO:0000313" key="2">
    <source>
        <dbReference type="Proteomes" id="UP000797356"/>
    </source>
</evidence>
<sequence length="70" mass="7800">MAVQKNLMVRIKKMPWGTGFLHLLRVTGGLVQTTKNIAEMVDHHVAKSAACGLSKLSVQLQVDRAVRFRN</sequence>
<proteinExistence type="predicted"/>
<protein>
    <submittedName>
        <fullName evidence="1">Uncharacterized protein</fullName>
    </submittedName>
</protein>
<accession>A0A8K0HU75</accession>
<reference evidence="1" key="1">
    <citation type="journal article" date="2017" name="Gigascience">
        <title>The genome draft of coconut (Cocos nucifera).</title>
        <authorList>
            <person name="Xiao Y."/>
            <person name="Xu P."/>
            <person name="Fan H."/>
            <person name="Baudouin L."/>
            <person name="Xia W."/>
            <person name="Bocs S."/>
            <person name="Xu J."/>
            <person name="Li Q."/>
            <person name="Guo A."/>
            <person name="Zhou L."/>
            <person name="Li J."/>
            <person name="Wu Y."/>
            <person name="Ma Z."/>
            <person name="Armero A."/>
            <person name="Issali A.E."/>
            <person name="Liu N."/>
            <person name="Peng M."/>
            <person name="Yang Y."/>
        </authorList>
    </citation>
    <scope>NUCLEOTIDE SEQUENCE</scope>
    <source>
        <tissue evidence="1">Spear leaf of Hainan Tall coconut</tissue>
    </source>
</reference>
<dbReference type="Proteomes" id="UP000797356">
    <property type="component" value="Chromosome 1"/>
</dbReference>
<reference evidence="1" key="2">
    <citation type="submission" date="2019-07" db="EMBL/GenBank/DDBJ databases">
        <authorList>
            <person name="Yang Y."/>
            <person name="Bocs S."/>
            <person name="Baudouin L."/>
        </authorList>
    </citation>
    <scope>NUCLEOTIDE SEQUENCE</scope>
    <source>
        <tissue evidence="1">Spear leaf of Hainan Tall coconut</tissue>
    </source>
</reference>
<dbReference type="AlphaFoldDB" id="A0A8K0HU75"/>
<keyword evidence="2" id="KW-1185">Reference proteome</keyword>
<gene>
    <name evidence="1" type="ORF">COCNU_01G006200</name>
</gene>
<organism evidence="1 2">
    <name type="scientific">Cocos nucifera</name>
    <name type="common">Coconut palm</name>
    <dbReference type="NCBI Taxonomy" id="13894"/>
    <lineage>
        <taxon>Eukaryota</taxon>
        <taxon>Viridiplantae</taxon>
        <taxon>Streptophyta</taxon>
        <taxon>Embryophyta</taxon>
        <taxon>Tracheophyta</taxon>
        <taxon>Spermatophyta</taxon>
        <taxon>Magnoliopsida</taxon>
        <taxon>Liliopsida</taxon>
        <taxon>Arecaceae</taxon>
        <taxon>Arecoideae</taxon>
        <taxon>Cocoseae</taxon>
        <taxon>Attaleinae</taxon>
        <taxon>Cocos</taxon>
    </lineage>
</organism>
<name>A0A8K0HU75_COCNU</name>
<dbReference type="EMBL" id="CM017872">
    <property type="protein sequence ID" value="KAG1326686.1"/>
    <property type="molecule type" value="Genomic_DNA"/>
</dbReference>
<evidence type="ECO:0000313" key="1">
    <source>
        <dbReference type="EMBL" id="KAG1326686.1"/>
    </source>
</evidence>